<dbReference type="OrthoDB" id="4260850at2759"/>
<organism evidence="1 2">
    <name type="scientific">Penicilliopsis zonata CBS 506.65</name>
    <dbReference type="NCBI Taxonomy" id="1073090"/>
    <lineage>
        <taxon>Eukaryota</taxon>
        <taxon>Fungi</taxon>
        <taxon>Dikarya</taxon>
        <taxon>Ascomycota</taxon>
        <taxon>Pezizomycotina</taxon>
        <taxon>Eurotiomycetes</taxon>
        <taxon>Eurotiomycetidae</taxon>
        <taxon>Eurotiales</taxon>
        <taxon>Aspergillaceae</taxon>
        <taxon>Penicilliopsis</taxon>
    </lineage>
</organism>
<dbReference type="STRING" id="1073090.A0A1L9STV4"/>
<dbReference type="Gene3D" id="3.40.50.620">
    <property type="entry name" value="HUPs"/>
    <property type="match status" value="1"/>
</dbReference>
<evidence type="ECO:0000313" key="1">
    <source>
        <dbReference type="EMBL" id="OJJ50551.1"/>
    </source>
</evidence>
<dbReference type="EMBL" id="KV878336">
    <property type="protein sequence ID" value="OJJ50551.1"/>
    <property type="molecule type" value="Genomic_DNA"/>
</dbReference>
<dbReference type="VEuPathDB" id="FungiDB:ASPZODRAFT_206906"/>
<dbReference type="AlphaFoldDB" id="A0A1L9STV4"/>
<dbReference type="InterPro" id="IPR014729">
    <property type="entry name" value="Rossmann-like_a/b/a_fold"/>
</dbReference>
<gene>
    <name evidence="1" type="ORF">ASPZODRAFT_206906</name>
</gene>
<evidence type="ECO:0008006" key="3">
    <source>
        <dbReference type="Google" id="ProtNLM"/>
    </source>
</evidence>
<protein>
    <recommendedName>
        <fullName evidence="3">Cytidyltransferase-like domain-containing protein</fullName>
    </recommendedName>
</protein>
<reference evidence="2" key="1">
    <citation type="journal article" date="2017" name="Genome Biol.">
        <title>Comparative genomics reveals high biological diversity and specific adaptations in the industrially and medically important fungal genus Aspergillus.</title>
        <authorList>
            <person name="de Vries R.P."/>
            <person name="Riley R."/>
            <person name="Wiebenga A."/>
            <person name="Aguilar-Osorio G."/>
            <person name="Amillis S."/>
            <person name="Uchima C.A."/>
            <person name="Anderluh G."/>
            <person name="Asadollahi M."/>
            <person name="Askin M."/>
            <person name="Barry K."/>
            <person name="Battaglia E."/>
            <person name="Bayram O."/>
            <person name="Benocci T."/>
            <person name="Braus-Stromeyer S.A."/>
            <person name="Caldana C."/>
            <person name="Canovas D."/>
            <person name="Cerqueira G.C."/>
            <person name="Chen F."/>
            <person name="Chen W."/>
            <person name="Choi C."/>
            <person name="Clum A."/>
            <person name="Dos Santos R.A."/>
            <person name="Damasio A.R."/>
            <person name="Diallinas G."/>
            <person name="Emri T."/>
            <person name="Fekete E."/>
            <person name="Flipphi M."/>
            <person name="Freyberg S."/>
            <person name="Gallo A."/>
            <person name="Gournas C."/>
            <person name="Habgood R."/>
            <person name="Hainaut M."/>
            <person name="Harispe M.L."/>
            <person name="Henrissat B."/>
            <person name="Hilden K.S."/>
            <person name="Hope R."/>
            <person name="Hossain A."/>
            <person name="Karabika E."/>
            <person name="Karaffa L."/>
            <person name="Karanyi Z."/>
            <person name="Krasevec N."/>
            <person name="Kuo A."/>
            <person name="Kusch H."/>
            <person name="LaButti K."/>
            <person name="Lagendijk E.L."/>
            <person name="Lapidus A."/>
            <person name="Levasseur A."/>
            <person name="Lindquist E."/>
            <person name="Lipzen A."/>
            <person name="Logrieco A.F."/>
            <person name="MacCabe A."/>
            <person name="Maekelae M.R."/>
            <person name="Malavazi I."/>
            <person name="Melin P."/>
            <person name="Meyer V."/>
            <person name="Mielnichuk N."/>
            <person name="Miskei M."/>
            <person name="Molnar A.P."/>
            <person name="Mule G."/>
            <person name="Ngan C.Y."/>
            <person name="Orejas M."/>
            <person name="Orosz E."/>
            <person name="Ouedraogo J.P."/>
            <person name="Overkamp K.M."/>
            <person name="Park H.-S."/>
            <person name="Perrone G."/>
            <person name="Piumi F."/>
            <person name="Punt P.J."/>
            <person name="Ram A.F."/>
            <person name="Ramon A."/>
            <person name="Rauscher S."/>
            <person name="Record E."/>
            <person name="Riano-Pachon D.M."/>
            <person name="Robert V."/>
            <person name="Roehrig J."/>
            <person name="Ruller R."/>
            <person name="Salamov A."/>
            <person name="Salih N.S."/>
            <person name="Samson R.A."/>
            <person name="Sandor E."/>
            <person name="Sanguinetti M."/>
            <person name="Schuetze T."/>
            <person name="Sepcic K."/>
            <person name="Shelest E."/>
            <person name="Sherlock G."/>
            <person name="Sophianopoulou V."/>
            <person name="Squina F.M."/>
            <person name="Sun H."/>
            <person name="Susca A."/>
            <person name="Todd R.B."/>
            <person name="Tsang A."/>
            <person name="Unkles S.E."/>
            <person name="van de Wiele N."/>
            <person name="van Rossen-Uffink D."/>
            <person name="Oliveira J.V."/>
            <person name="Vesth T.C."/>
            <person name="Visser J."/>
            <person name="Yu J.-H."/>
            <person name="Zhou M."/>
            <person name="Andersen M.R."/>
            <person name="Archer D.B."/>
            <person name="Baker S.E."/>
            <person name="Benoit I."/>
            <person name="Brakhage A.A."/>
            <person name="Braus G.H."/>
            <person name="Fischer R."/>
            <person name="Frisvad J.C."/>
            <person name="Goldman G.H."/>
            <person name="Houbraken J."/>
            <person name="Oakley B."/>
            <person name="Pocsi I."/>
            <person name="Scazzocchio C."/>
            <person name="Seiboth B."/>
            <person name="vanKuyk P.A."/>
            <person name="Wortman J."/>
            <person name="Dyer P.S."/>
            <person name="Grigoriev I.V."/>
        </authorList>
    </citation>
    <scope>NUCLEOTIDE SEQUENCE [LARGE SCALE GENOMIC DNA]</scope>
    <source>
        <strain evidence="2">CBS 506.65</strain>
    </source>
</reference>
<accession>A0A1L9STV4</accession>
<evidence type="ECO:0000313" key="2">
    <source>
        <dbReference type="Proteomes" id="UP000184188"/>
    </source>
</evidence>
<sequence length="277" mass="31376">MTESLEDYIRRIQGYSPVFEPGRQTQIEAPQLQAGRVNRILFYPGSFNPPHVGHSALLQHVFKTSASHMNFIAAVVFPLDDEALVERLESDRNPLVLKKHERIRLWRGHGPAAGHVWVYDHPVSSWWQLHDRLIQDVARDGFKLEISVLFGPDNLSQLEEFPAQPWGCNECLFSDIGRDAVITSGHKDSSPGLTPLKQLDLYGPWERTVVGSLCRRDDDPPSTIHFIPKPDDQVVPQTSSSEIRRAIRNSLPGRLEIDLHGLVLNPDVLAEILARRR</sequence>
<dbReference type="SUPFAM" id="SSF52374">
    <property type="entry name" value="Nucleotidylyl transferase"/>
    <property type="match status" value="1"/>
</dbReference>
<proteinExistence type="predicted"/>
<dbReference type="RefSeq" id="XP_022585061.1">
    <property type="nucleotide sequence ID" value="XM_022727647.1"/>
</dbReference>
<dbReference type="Proteomes" id="UP000184188">
    <property type="component" value="Unassembled WGS sequence"/>
</dbReference>
<dbReference type="GeneID" id="34614111"/>
<name>A0A1L9STV4_9EURO</name>
<keyword evidence="2" id="KW-1185">Reference proteome</keyword>